<accession>A0ACC0WJA4</accession>
<protein>
    <submittedName>
        <fullName evidence="1">Uncharacterized protein</fullName>
    </submittedName>
</protein>
<proteinExistence type="predicted"/>
<evidence type="ECO:0000313" key="1">
    <source>
        <dbReference type="EMBL" id="KAI9918677.1"/>
    </source>
</evidence>
<organism evidence="1 2">
    <name type="scientific">Peronosclerospora sorghi</name>
    <dbReference type="NCBI Taxonomy" id="230839"/>
    <lineage>
        <taxon>Eukaryota</taxon>
        <taxon>Sar</taxon>
        <taxon>Stramenopiles</taxon>
        <taxon>Oomycota</taxon>
        <taxon>Peronosporomycetes</taxon>
        <taxon>Peronosporales</taxon>
        <taxon>Peronosporaceae</taxon>
        <taxon>Peronosclerospora</taxon>
    </lineage>
</organism>
<dbReference type="Proteomes" id="UP001163321">
    <property type="component" value="Chromosome 12"/>
</dbReference>
<evidence type="ECO:0000313" key="2">
    <source>
        <dbReference type="Proteomes" id="UP001163321"/>
    </source>
</evidence>
<name>A0ACC0WJA4_9STRA</name>
<dbReference type="EMBL" id="CM047591">
    <property type="protein sequence ID" value="KAI9918677.1"/>
    <property type="molecule type" value="Genomic_DNA"/>
</dbReference>
<reference evidence="1 2" key="1">
    <citation type="journal article" date="2022" name="bioRxiv">
        <title>The genome of the oomycete Peronosclerospora sorghi, a cosmopolitan pathogen of maize and sorghum, is inflated with dispersed pseudogenes.</title>
        <authorList>
            <person name="Fletcher K."/>
            <person name="Martin F."/>
            <person name="Isakeit T."/>
            <person name="Cavanaugh K."/>
            <person name="Magill C."/>
            <person name="Michelmore R."/>
        </authorList>
    </citation>
    <scope>NUCLEOTIDE SEQUENCE [LARGE SCALE GENOMIC DNA]</scope>
    <source>
        <strain evidence="1">P6</strain>
    </source>
</reference>
<sequence length="76" mass="8524">MNLKVIYNLSTYHSNLSLRLVLSHGDLSLARGRRRHNPPFHQAGAKRVGSAGTEDVLLRGRIFFPSTVNLADEPQR</sequence>
<gene>
    <name evidence="1" type="ORF">PsorP6_012130</name>
</gene>
<keyword evidence="2" id="KW-1185">Reference proteome</keyword>
<comment type="caution">
    <text evidence="1">The sequence shown here is derived from an EMBL/GenBank/DDBJ whole genome shotgun (WGS) entry which is preliminary data.</text>
</comment>